<dbReference type="NCBIfam" id="NF002017">
    <property type="entry name" value="PRK00823.1-2"/>
    <property type="match status" value="1"/>
</dbReference>
<dbReference type="OrthoDB" id="9800108at2"/>
<dbReference type="SUPFAM" id="SSF55248">
    <property type="entry name" value="PCD-like"/>
    <property type="match status" value="1"/>
</dbReference>
<gene>
    <name evidence="5" type="ORF">E4663_02815</name>
</gene>
<dbReference type="RefSeq" id="WP_079479313.1">
    <property type="nucleotide sequence ID" value="NZ_FVYZ01000004.1"/>
</dbReference>
<evidence type="ECO:0000256" key="1">
    <source>
        <dbReference type="ARBA" id="ARBA00001554"/>
    </source>
</evidence>
<accession>A0A4Z0H422</accession>
<reference evidence="5 6" key="1">
    <citation type="journal article" date="2003" name="Int. J. Syst. Evol. Microbiol.">
        <title>Halobacillus salinus sp. nov., isolated from a salt lake on the coast of the East Sea in Korea.</title>
        <authorList>
            <person name="Yoon J.H."/>
            <person name="Kang K.H."/>
            <person name="Park Y.H."/>
        </authorList>
    </citation>
    <scope>NUCLEOTIDE SEQUENCE [LARGE SCALE GENOMIC DNA]</scope>
    <source>
        <strain evidence="5 6">HSL-3</strain>
    </source>
</reference>
<dbReference type="Gene3D" id="3.30.1360.20">
    <property type="entry name" value="Transcriptional coactivator/pterin dehydratase"/>
    <property type="match status" value="1"/>
</dbReference>
<dbReference type="PANTHER" id="PTHR12599">
    <property type="entry name" value="PTERIN-4-ALPHA-CARBINOLAMINE DEHYDRATASE"/>
    <property type="match status" value="1"/>
</dbReference>
<dbReference type="EMBL" id="SRJC01000001">
    <property type="protein sequence ID" value="TGB03955.1"/>
    <property type="molecule type" value="Genomic_DNA"/>
</dbReference>
<dbReference type="InterPro" id="IPR001533">
    <property type="entry name" value="Pterin_deHydtase"/>
</dbReference>
<evidence type="ECO:0000256" key="4">
    <source>
        <dbReference type="ARBA" id="ARBA00023239"/>
    </source>
</evidence>
<name>A0A4Z0H422_9BACI</name>
<comment type="similarity">
    <text evidence="2">Belongs to the pterin-4-alpha-carbinolamine dehydratase family.</text>
</comment>
<evidence type="ECO:0000256" key="2">
    <source>
        <dbReference type="ARBA" id="ARBA00006472"/>
    </source>
</evidence>
<dbReference type="GO" id="GO:0008124">
    <property type="term" value="F:4-alpha-hydroxytetrahydrobiopterin dehydratase activity"/>
    <property type="evidence" value="ECO:0007669"/>
    <property type="project" value="UniProtKB-EC"/>
</dbReference>
<dbReference type="GO" id="GO:0006729">
    <property type="term" value="P:tetrahydrobiopterin biosynthetic process"/>
    <property type="evidence" value="ECO:0007669"/>
    <property type="project" value="InterPro"/>
</dbReference>
<dbReference type="Proteomes" id="UP000297982">
    <property type="component" value="Unassembled WGS sequence"/>
</dbReference>
<evidence type="ECO:0000313" key="6">
    <source>
        <dbReference type="Proteomes" id="UP000297982"/>
    </source>
</evidence>
<comment type="catalytic activity">
    <reaction evidence="1">
        <text>(4aS,6R)-4a-hydroxy-L-erythro-5,6,7,8-tetrahydrobiopterin = (6R)-L-erythro-6,7-dihydrobiopterin + H2O</text>
        <dbReference type="Rhea" id="RHEA:11920"/>
        <dbReference type="ChEBI" id="CHEBI:15377"/>
        <dbReference type="ChEBI" id="CHEBI:15642"/>
        <dbReference type="ChEBI" id="CHEBI:43120"/>
        <dbReference type="EC" id="4.2.1.96"/>
    </reaction>
</comment>
<dbReference type="InterPro" id="IPR036428">
    <property type="entry name" value="PCD_sf"/>
</dbReference>
<dbReference type="CDD" id="cd00488">
    <property type="entry name" value="PCD_DCoH"/>
    <property type="match status" value="1"/>
</dbReference>
<sequence length="102" mass="12088">MADETRIPEGEKEQRVKEELDGWKMADEKFITKRYRFQEFLTGIQFVNRVAEYSEDIQHHPFISIDYKMVTLKLTSWEAGGLTELDLSCAKKYDELYKSITE</sequence>
<proteinExistence type="inferred from homology"/>
<dbReference type="STRING" id="192814.GCA_900166575_00878"/>
<evidence type="ECO:0000313" key="5">
    <source>
        <dbReference type="EMBL" id="TGB03955.1"/>
    </source>
</evidence>
<organism evidence="5 6">
    <name type="scientific">Halobacillus salinus</name>
    <dbReference type="NCBI Taxonomy" id="192814"/>
    <lineage>
        <taxon>Bacteria</taxon>
        <taxon>Bacillati</taxon>
        <taxon>Bacillota</taxon>
        <taxon>Bacilli</taxon>
        <taxon>Bacillales</taxon>
        <taxon>Bacillaceae</taxon>
        <taxon>Halobacillus</taxon>
    </lineage>
</organism>
<dbReference type="EC" id="4.2.1.96" evidence="3"/>
<evidence type="ECO:0000256" key="3">
    <source>
        <dbReference type="ARBA" id="ARBA00013252"/>
    </source>
</evidence>
<dbReference type="AlphaFoldDB" id="A0A4Z0H422"/>
<keyword evidence="6" id="KW-1185">Reference proteome</keyword>
<dbReference type="PANTHER" id="PTHR12599:SF0">
    <property type="entry name" value="PTERIN-4-ALPHA-CARBINOLAMINE DEHYDRATASE"/>
    <property type="match status" value="1"/>
</dbReference>
<protein>
    <recommendedName>
        <fullName evidence="3">4a-hydroxytetrahydrobiopterin dehydratase</fullName>
        <ecNumber evidence="3">4.2.1.96</ecNumber>
    </recommendedName>
</protein>
<dbReference type="Pfam" id="PF01329">
    <property type="entry name" value="Pterin_4a"/>
    <property type="match status" value="1"/>
</dbReference>
<keyword evidence="4 5" id="KW-0456">Lyase</keyword>
<comment type="caution">
    <text evidence="5">The sequence shown here is derived from an EMBL/GenBank/DDBJ whole genome shotgun (WGS) entry which is preliminary data.</text>
</comment>